<dbReference type="EMBL" id="AGNL01005636">
    <property type="protein sequence ID" value="EJK72571.1"/>
    <property type="molecule type" value="Genomic_DNA"/>
</dbReference>
<keyword evidence="2" id="KW-1185">Reference proteome</keyword>
<sequence>MKANVCLIGASGLAASEPVVAFGWGWSRPPSVTASHWTSERQTRIASTILDADVLETDPMFIEPLTAATVKEGKLPPDELIRIAKTFLKTSNGLGGDPDMLSNSFQFEGPVVGPLSKEAFVKAIGSVDFATAFPNWTPQFYGFHVDPMEPEQNRVWYTARGEGLNEGPLIPFAPVPTRKKVVNPPQVCSLTIDHETKLITRYTIGYVTDRSVGNTGGLGGLYGILYALGRPLPFPEAQPWKKSWQYDVFQKIGSLIQ</sequence>
<gene>
    <name evidence="1" type="ORF">THAOC_05884</name>
</gene>
<comment type="caution">
    <text evidence="1">The sequence shown here is derived from an EMBL/GenBank/DDBJ whole genome shotgun (WGS) entry which is preliminary data.</text>
</comment>
<accession>K0TG34</accession>
<protein>
    <submittedName>
        <fullName evidence="1">Uncharacterized protein</fullName>
    </submittedName>
</protein>
<dbReference type="OrthoDB" id="49439at2759"/>
<name>K0TG34_THAOC</name>
<dbReference type="eggNOG" id="ENOG502RZ34">
    <property type="taxonomic scope" value="Eukaryota"/>
</dbReference>
<proteinExistence type="predicted"/>
<dbReference type="Proteomes" id="UP000266841">
    <property type="component" value="Unassembled WGS sequence"/>
</dbReference>
<dbReference type="AlphaFoldDB" id="K0TG34"/>
<dbReference type="OMA" id="PEARPWK"/>
<organism evidence="1 2">
    <name type="scientific">Thalassiosira oceanica</name>
    <name type="common">Marine diatom</name>
    <dbReference type="NCBI Taxonomy" id="159749"/>
    <lineage>
        <taxon>Eukaryota</taxon>
        <taxon>Sar</taxon>
        <taxon>Stramenopiles</taxon>
        <taxon>Ochrophyta</taxon>
        <taxon>Bacillariophyta</taxon>
        <taxon>Coscinodiscophyceae</taxon>
        <taxon>Thalassiosirophycidae</taxon>
        <taxon>Thalassiosirales</taxon>
        <taxon>Thalassiosiraceae</taxon>
        <taxon>Thalassiosira</taxon>
    </lineage>
</organism>
<reference evidence="1 2" key="1">
    <citation type="journal article" date="2012" name="Genome Biol.">
        <title>Genome and low-iron response of an oceanic diatom adapted to chronic iron limitation.</title>
        <authorList>
            <person name="Lommer M."/>
            <person name="Specht M."/>
            <person name="Roy A.S."/>
            <person name="Kraemer L."/>
            <person name="Andreson R."/>
            <person name="Gutowska M.A."/>
            <person name="Wolf J."/>
            <person name="Bergner S.V."/>
            <person name="Schilhabel M.B."/>
            <person name="Klostermeier U.C."/>
            <person name="Beiko R.G."/>
            <person name="Rosenstiel P."/>
            <person name="Hippler M."/>
            <person name="Laroche J."/>
        </authorList>
    </citation>
    <scope>NUCLEOTIDE SEQUENCE [LARGE SCALE GENOMIC DNA]</scope>
    <source>
        <strain evidence="1 2">CCMP1005</strain>
    </source>
</reference>
<evidence type="ECO:0000313" key="1">
    <source>
        <dbReference type="EMBL" id="EJK72571.1"/>
    </source>
</evidence>
<evidence type="ECO:0000313" key="2">
    <source>
        <dbReference type="Proteomes" id="UP000266841"/>
    </source>
</evidence>